<feature type="binding site" evidence="7 8">
    <location>
        <position position="18"/>
    </location>
    <ligand>
        <name>S-adenosyl-L-methionine</name>
        <dbReference type="ChEBI" id="CHEBI:59789"/>
    </ligand>
</feature>
<dbReference type="AlphaFoldDB" id="A0A1M5TB75"/>
<gene>
    <name evidence="7" type="primary">rsmA</name>
    <name evidence="7" type="synonym">ksgA</name>
    <name evidence="10" type="ORF">SAMN02745245_01422</name>
</gene>
<feature type="binding site" evidence="7 8">
    <location>
        <position position="45"/>
    </location>
    <ligand>
        <name>S-adenosyl-L-methionine</name>
        <dbReference type="ChEBI" id="CHEBI:59789"/>
    </ligand>
</feature>
<evidence type="ECO:0000313" key="10">
    <source>
        <dbReference type="EMBL" id="SHH48035.1"/>
    </source>
</evidence>
<comment type="catalytic activity">
    <reaction evidence="7">
        <text>adenosine(1518)/adenosine(1519) in 16S rRNA + 4 S-adenosyl-L-methionine = N(6)-dimethyladenosine(1518)/N(6)-dimethyladenosine(1519) in 16S rRNA + 4 S-adenosyl-L-homocysteine + 4 H(+)</text>
        <dbReference type="Rhea" id="RHEA:19609"/>
        <dbReference type="Rhea" id="RHEA-COMP:10232"/>
        <dbReference type="Rhea" id="RHEA-COMP:10233"/>
        <dbReference type="ChEBI" id="CHEBI:15378"/>
        <dbReference type="ChEBI" id="CHEBI:57856"/>
        <dbReference type="ChEBI" id="CHEBI:59789"/>
        <dbReference type="ChEBI" id="CHEBI:74411"/>
        <dbReference type="ChEBI" id="CHEBI:74493"/>
        <dbReference type="EC" id="2.1.1.182"/>
    </reaction>
</comment>
<dbReference type="InterPro" id="IPR020596">
    <property type="entry name" value="rRNA_Ade_Mease_Trfase_CS"/>
</dbReference>
<comment type="function">
    <text evidence="7">Specifically dimethylates two adjacent adenosines (A1518 and A1519) in the loop of a conserved hairpin near the 3'-end of 16S rRNA in the 30S particle. May play a critical role in biogenesis of 30S subunits.</text>
</comment>
<dbReference type="PANTHER" id="PTHR11727:SF7">
    <property type="entry name" value="DIMETHYLADENOSINE TRANSFERASE-RELATED"/>
    <property type="match status" value="1"/>
</dbReference>
<dbReference type="GO" id="GO:0003723">
    <property type="term" value="F:RNA binding"/>
    <property type="evidence" value="ECO:0007669"/>
    <property type="project" value="UniProtKB-UniRule"/>
</dbReference>
<accession>A0A1M5TB75</accession>
<evidence type="ECO:0000256" key="4">
    <source>
        <dbReference type="ARBA" id="ARBA00022679"/>
    </source>
</evidence>
<keyword evidence="5 7" id="KW-0949">S-adenosyl-L-methionine</keyword>
<dbReference type="SUPFAM" id="SSF53335">
    <property type="entry name" value="S-adenosyl-L-methionine-dependent methyltransferases"/>
    <property type="match status" value="1"/>
</dbReference>
<evidence type="ECO:0000256" key="5">
    <source>
        <dbReference type="ARBA" id="ARBA00022691"/>
    </source>
</evidence>
<evidence type="ECO:0000256" key="2">
    <source>
        <dbReference type="ARBA" id="ARBA00022552"/>
    </source>
</evidence>
<keyword evidence="3 7" id="KW-0489">Methyltransferase</keyword>
<dbReference type="CDD" id="cd02440">
    <property type="entry name" value="AdoMet_MTases"/>
    <property type="match status" value="1"/>
</dbReference>
<feature type="binding site" evidence="7 8">
    <location>
        <position position="20"/>
    </location>
    <ligand>
        <name>S-adenosyl-L-methionine</name>
        <dbReference type="ChEBI" id="CHEBI:59789"/>
    </ligand>
</feature>
<dbReference type="InterPro" id="IPR023165">
    <property type="entry name" value="rRNA_Ade_diMease-like_C"/>
</dbReference>
<keyword evidence="4 7" id="KW-0808">Transferase</keyword>
<sequence length="273" mass="30875">MELLSKYNFRFSKSLGQNFLIDGNIVKKIVDSAEVEEFDNVLEIGPGIGTLTEELSLRAKKVVAIEIDNKLRELLDESLPYENIKIYFEDVLKADLKAIISENFGEESFKVVANLPYYVTTPIISKLIEEDLNITSITVMIQKEVAKRFVAKPGTKDYGSLSVFIQFYSDVKYEFTVPNTVFMPKPNVDSGVVSLKIKSELPDIDREKFFKVVKASFSKRRKTLINALSSYGFSATKSEILQALSVSNIDPTRRAETLTPREFIVLSINFPDI</sequence>
<feature type="binding site" evidence="7 8">
    <location>
        <position position="90"/>
    </location>
    <ligand>
        <name>S-adenosyl-L-methionine</name>
        <dbReference type="ChEBI" id="CHEBI:59789"/>
    </ligand>
</feature>
<dbReference type="Gene3D" id="3.40.50.150">
    <property type="entry name" value="Vaccinia Virus protein VP39"/>
    <property type="match status" value="1"/>
</dbReference>
<comment type="similarity">
    <text evidence="7">Belongs to the class I-like SAM-binding methyltransferase superfamily. rRNA adenine N(6)-methyltransferase family. RsmA subfamily.</text>
</comment>
<dbReference type="FunFam" id="3.40.50.150:FF:000023">
    <property type="entry name" value="Ribosomal RNA small subunit methyltransferase A"/>
    <property type="match status" value="1"/>
</dbReference>
<evidence type="ECO:0000256" key="1">
    <source>
        <dbReference type="ARBA" id="ARBA00022490"/>
    </source>
</evidence>
<organism evidence="10 11">
    <name type="scientific">Anaerosphaera aminiphila DSM 21120</name>
    <dbReference type="NCBI Taxonomy" id="1120995"/>
    <lineage>
        <taxon>Bacteria</taxon>
        <taxon>Bacillati</taxon>
        <taxon>Bacillota</taxon>
        <taxon>Tissierellia</taxon>
        <taxon>Tissierellales</taxon>
        <taxon>Peptoniphilaceae</taxon>
        <taxon>Anaerosphaera</taxon>
    </lineage>
</organism>
<dbReference type="SMART" id="SM00650">
    <property type="entry name" value="rADc"/>
    <property type="match status" value="1"/>
</dbReference>
<feature type="binding site" evidence="7 8">
    <location>
        <position position="114"/>
    </location>
    <ligand>
        <name>S-adenosyl-L-methionine</name>
        <dbReference type="ChEBI" id="CHEBI:59789"/>
    </ligand>
</feature>
<keyword evidence="2 7" id="KW-0698">rRNA processing</keyword>
<dbReference type="PANTHER" id="PTHR11727">
    <property type="entry name" value="DIMETHYLADENOSINE TRANSFERASE"/>
    <property type="match status" value="1"/>
</dbReference>
<dbReference type="HAMAP" id="MF_00607">
    <property type="entry name" value="16SrRNA_methyltr_A"/>
    <property type="match status" value="1"/>
</dbReference>
<dbReference type="Proteomes" id="UP000184032">
    <property type="component" value="Unassembled WGS sequence"/>
</dbReference>
<evidence type="ECO:0000256" key="8">
    <source>
        <dbReference type="PROSITE-ProRule" id="PRU01026"/>
    </source>
</evidence>
<evidence type="ECO:0000256" key="6">
    <source>
        <dbReference type="ARBA" id="ARBA00022884"/>
    </source>
</evidence>
<dbReference type="PROSITE" id="PS51689">
    <property type="entry name" value="SAM_RNA_A_N6_MT"/>
    <property type="match status" value="1"/>
</dbReference>
<dbReference type="GO" id="GO:0052908">
    <property type="term" value="F:16S rRNA (adenine(1518)-N(6)/adenine(1519)-N(6))-dimethyltransferase activity"/>
    <property type="evidence" value="ECO:0007669"/>
    <property type="project" value="UniProtKB-EC"/>
</dbReference>
<dbReference type="Gene3D" id="1.10.8.100">
    <property type="entry name" value="Ribosomal RNA adenine dimethylase-like, domain 2"/>
    <property type="match status" value="1"/>
</dbReference>
<evidence type="ECO:0000259" key="9">
    <source>
        <dbReference type="SMART" id="SM00650"/>
    </source>
</evidence>
<name>A0A1M5TB75_9FIRM</name>
<reference evidence="10 11" key="1">
    <citation type="submission" date="2016-11" db="EMBL/GenBank/DDBJ databases">
        <authorList>
            <person name="Jaros S."/>
            <person name="Januszkiewicz K."/>
            <person name="Wedrychowicz H."/>
        </authorList>
    </citation>
    <scope>NUCLEOTIDE SEQUENCE [LARGE SCALE GENOMIC DNA]</scope>
    <source>
        <strain evidence="10 11">DSM 21120</strain>
    </source>
</reference>
<protein>
    <recommendedName>
        <fullName evidence="7">Ribosomal RNA small subunit methyltransferase A</fullName>
        <ecNumber evidence="7">2.1.1.182</ecNumber>
    </recommendedName>
    <alternativeName>
        <fullName evidence="7">16S rRNA (adenine(1518)-N(6)/adenine(1519)-N(6))-dimethyltransferase</fullName>
    </alternativeName>
    <alternativeName>
        <fullName evidence="7">16S rRNA dimethyladenosine transferase</fullName>
    </alternativeName>
    <alternativeName>
        <fullName evidence="7">16S rRNA dimethylase</fullName>
    </alternativeName>
    <alternativeName>
        <fullName evidence="7">S-adenosylmethionine-6-N', N'-adenosyl(rRNA) dimethyltransferase</fullName>
    </alternativeName>
</protein>
<keyword evidence="6 7" id="KW-0694">RNA-binding</keyword>
<comment type="subcellular location">
    <subcellularLocation>
        <location evidence="7">Cytoplasm</location>
    </subcellularLocation>
</comment>
<dbReference type="GO" id="GO:0005829">
    <property type="term" value="C:cytosol"/>
    <property type="evidence" value="ECO:0007669"/>
    <property type="project" value="TreeGrafter"/>
</dbReference>
<proteinExistence type="inferred from homology"/>
<evidence type="ECO:0000313" key="11">
    <source>
        <dbReference type="Proteomes" id="UP000184032"/>
    </source>
</evidence>
<dbReference type="PROSITE" id="PS01131">
    <property type="entry name" value="RRNA_A_DIMETH"/>
    <property type="match status" value="1"/>
</dbReference>
<dbReference type="EC" id="2.1.1.182" evidence="7"/>
<feature type="domain" description="Ribosomal RNA adenine methylase transferase N-terminal" evidence="9">
    <location>
        <begin position="25"/>
        <end position="199"/>
    </location>
</feature>
<dbReference type="EMBL" id="FQXI01000010">
    <property type="protein sequence ID" value="SHH48035.1"/>
    <property type="molecule type" value="Genomic_DNA"/>
</dbReference>
<dbReference type="InterPro" id="IPR020598">
    <property type="entry name" value="rRNA_Ade_methylase_Trfase_N"/>
</dbReference>
<dbReference type="NCBIfam" id="TIGR00755">
    <property type="entry name" value="ksgA"/>
    <property type="match status" value="1"/>
</dbReference>
<dbReference type="Pfam" id="PF00398">
    <property type="entry name" value="RrnaAD"/>
    <property type="match status" value="1"/>
</dbReference>
<evidence type="ECO:0000256" key="3">
    <source>
        <dbReference type="ARBA" id="ARBA00022603"/>
    </source>
</evidence>
<dbReference type="InterPro" id="IPR029063">
    <property type="entry name" value="SAM-dependent_MTases_sf"/>
</dbReference>
<keyword evidence="1 7" id="KW-0963">Cytoplasm</keyword>
<evidence type="ECO:0000256" key="7">
    <source>
        <dbReference type="HAMAP-Rule" id="MF_00607"/>
    </source>
</evidence>
<keyword evidence="11" id="KW-1185">Reference proteome</keyword>
<dbReference type="InterPro" id="IPR001737">
    <property type="entry name" value="KsgA/Erm"/>
</dbReference>
<feature type="binding site" evidence="7 8">
    <location>
        <position position="66"/>
    </location>
    <ligand>
        <name>S-adenosyl-L-methionine</name>
        <dbReference type="ChEBI" id="CHEBI:59789"/>
    </ligand>
</feature>
<dbReference type="STRING" id="1120995.SAMN02745245_01422"/>
<dbReference type="InterPro" id="IPR011530">
    <property type="entry name" value="rRNA_adenine_dimethylase"/>
</dbReference>